<proteinExistence type="predicted"/>
<keyword evidence="2" id="KW-1133">Transmembrane helix</keyword>
<geneLocation type="plasmid" evidence="3">
    <name>297_lp28-5</name>
</geneLocation>
<keyword evidence="2" id="KW-0472">Membrane</keyword>
<name>A0A9N7G4M0_BORBG</name>
<keyword evidence="3" id="KW-0614">Plasmid</keyword>
<reference evidence="3" key="1">
    <citation type="journal article" date="2011" name="J. Bacteriol.">
        <title>Whole-genome sequences of thirteen isolates of Borrelia burgdorferi.</title>
        <authorList>
            <person name="Schutzer S.E."/>
            <person name="Fraser-Liggett C.M."/>
            <person name="Casjens S.R."/>
            <person name="Qiu W.G."/>
            <person name="Dunn J.J."/>
            <person name="Mongodin E.F."/>
            <person name="Luft B.J."/>
        </authorList>
    </citation>
    <scope>NUCLEOTIDE SEQUENCE [LARGE SCALE GENOMIC DNA]</scope>
    <source>
        <strain evidence="3">297</strain>
    </source>
</reference>
<sequence>MNNIITLTAYQQIVFIVGVLCGIGIILLMILVLIKTIIAPKFMKKLRIHEEEIKNIKKLSEEFKKKFEKLESKEQEIHKNKTRRKSINSYNFKKP</sequence>
<gene>
    <name evidence="3" type="ORF">Bbu297_Y03</name>
</gene>
<protein>
    <submittedName>
        <fullName evidence="3">Uncharacterized protein</fullName>
    </submittedName>
</protein>
<evidence type="ECO:0000256" key="1">
    <source>
        <dbReference type="SAM" id="MobiDB-lite"/>
    </source>
</evidence>
<evidence type="ECO:0000313" key="3">
    <source>
        <dbReference type="EMBL" id="ADQ44772.1"/>
    </source>
</evidence>
<evidence type="ECO:0000256" key="2">
    <source>
        <dbReference type="SAM" id="Phobius"/>
    </source>
</evidence>
<accession>A0A9N7G4M0</accession>
<dbReference type="RefSeq" id="WP_012622462.1">
    <property type="nucleotide sequence ID" value="NC_018989.1"/>
</dbReference>
<organism evidence="3">
    <name type="scientific">Borreliella burgdorferi 297</name>
    <dbReference type="NCBI Taxonomy" id="521009"/>
    <lineage>
        <taxon>Bacteria</taxon>
        <taxon>Pseudomonadati</taxon>
        <taxon>Spirochaetota</taxon>
        <taxon>Spirochaetia</taxon>
        <taxon>Spirochaetales</taxon>
        <taxon>Borreliaceae</taxon>
        <taxon>Borreliella</taxon>
    </lineage>
</organism>
<feature type="region of interest" description="Disordered" evidence="1">
    <location>
        <begin position="74"/>
        <end position="95"/>
    </location>
</feature>
<dbReference type="EMBL" id="CP002267">
    <property type="protein sequence ID" value="ADQ44772.1"/>
    <property type="molecule type" value="Genomic_DNA"/>
</dbReference>
<feature type="transmembrane region" description="Helical" evidence="2">
    <location>
        <begin position="12"/>
        <end position="38"/>
    </location>
</feature>
<keyword evidence="2" id="KW-0812">Transmembrane</keyword>
<dbReference type="AlphaFoldDB" id="A0A9N7G4M0"/>